<comment type="caution">
    <text evidence="2">The sequence shown here is derived from an EMBL/GenBank/DDBJ whole genome shotgun (WGS) entry which is preliminary data.</text>
</comment>
<feature type="region of interest" description="Disordered" evidence="1">
    <location>
        <begin position="145"/>
        <end position="164"/>
    </location>
</feature>
<proteinExistence type="predicted"/>
<evidence type="ECO:0000313" key="2">
    <source>
        <dbReference type="EMBL" id="MBC6469741.1"/>
    </source>
</evidence>
<gene>
    <name evidence="2" type="ORF">HKK74_30245</name>
</gene>
<name>A0ABR7LY19_9ACTN</name>
<reference evidence="2 3" key="1">
    <citation type="submission" date="2020-06" db="EMBL/GenBank/DDBJ databases">
        <title>Actinomadura xiongansis sp. nov., isolated from soil of Baiyangdian.</title>
        <authorList>
            <person name="Zhang X."/>
        </authorList>
    </citation>
    <scope>NUCLEOTIDE SEQUENCE [LARGE SCALE GENOMIC DNA]</scope>
    <source>
        <strain evidence="2 3">HBUM206468</strain>
    </source>
</reference>
<dbReference type="EMBL" id="JABVEC010000031">
    <property type="protein sequence ID" value="MBC6469741.1"/>
    <property type="molecule type" value="Genomic_DNA"/>
</dbReference>
<dbReference type="RefSeq" id="WP_187246791.1">
    <property type="nucleotide sequence ID" value="NZ_BAAAOK010000010.1"/>
</dbReference>
<keyword evidence="3" id="KW-1185">Reference proteome</keyword>
<protein>
    <submittedName>
        <fullName evidence="2">Uncharacterized protein</fullName>
    </submittedName>
</protein>
<dbReference type="Proteomes" id="UP000805614">
    <property type="component" value="Unassembled WGS sequence"/>
</dbReference>
<evidence type="ECO:0000256" key="1">
    <source>
        <dbReference type="SAM" id="MobiDB-lite"/>
    </source>
</evidence>
<organism evidence="2 3">
    <name type="scientific">Actinomadura alba</name>
    <dbReference type="NCBI Taxonomy" id="406431"/>
    <lineage>
        <taxon>Bacteria</taxon>
        <taxon>Bacillati</taxon>
        <taxon>Actinomycetota</taxon>
        <taxon>Actinomycetes</taxon>
        <taxon>Streptosporangiales</taxon>
        <taxon>Thermomonosporaceae</taxon>
        <taxon>Actinomadura</taxon>
    </lineage>
</organism>
<accession>A0ABR7LY19</accession>
<evidence type="ECO:0000313" key="3">
    <source>
        <dbReference type="Proteomes" id="UP000805614"/>
    </source>
</evidence>
<dbReference type="Gene3D" id="1.10.357.10">
    <property type="entry name" value="Tetracycline Repressor, domain 2"/>
    <property type="match status" value="1"/>
</dbReference>
<sequence length="164" mass="17777">MTPAQLNDGLPDSPAALGPDLFMIVLQDRLPSLVRRLDGLSVRAGGPESVDEILTDAAQAIIAFYAEIQVAGVGAIGSIHELVRLRQALHAHGIRSRQAIEPLARYLRAEQKADRIAADADPEPAAELLLGGCFHQAFEEMFPGRDQVPSQRERAARTVRGLRL</sequence>